<protein>
    <recommendedName>
        <fullName evidence="5">Fibrobacter succinogenes major paralogous domain-containing protein</fullName>
    </recommendedName>
</protein>
<dbReference type="Proteomes" id="UP000481616">
    <property type="component" value="Unassembled WGS sequence"/>
</dbReference>
<dbReference type="PROSITE" id="PS51257">
    <property type="entry name" value="PROKAR_LIPOPROTEIN"/>
    <property type="match status" value="1"/>
</dbReference>
<comment type="caution">
    <text evidence="2">The sequence shown here is derived from an EMBL/GenBank/DDBJ whole genome shotgun (WGS) entry which is preliminary data.</text>
</comment>
<accession>A0A4Q5HPG7</accession>
<dbReference type="EMBL" id="VVYY01000012">
    <property type="protein sequence ID" value="KAA5396752.1"/>
    <property type="molecule type" value="Genomic_DNA"/>
</dbReference>
<evidence type="ECO:0000313" key="2">
    <source>
        <dbReference type="EMBL" id="KAA5404113.1"/>
    </source>
</evidence>
<proteinExistence type="predicted"/>
<evidence type="ECO:0000313" key="3">
    <source>
        <dbReference type="Proteomes" id="UP000441162"/>
    </source>
</evidence>
<dbReference type="AlphaFoldDB" id="A0A4Q5HPG7"/>
<dbReference type="Proteomes" id="UP000441162">
    <property type="component" value="Unassembled WGS sequence"/>
</dbReference>
<sequence length="335" mass="38332">MRRSKYVLGLIFILIASFIITSCSESDKEENDNQLSDAALPLLGYWLLQEETDDYYYCSMLTFTKDCFYQVREQYKNETEGNLGTFSFDDRTNVITFNPTKDFSDEDLVSFSCQVLNVTETNLTIKTDEGELLNYTKTTNGTFPYYVWEEKIVAVAQAVDLGLPSGTKWASWNIGASTPQEYGDDYAWGELHTKTDFVKSTYQYYNSTSEKYDYIGNSICGNSQYDIAKHLWGGNWQLPSKTDFEELVKNCTMQWSNIGGVRGIMFYGKNDNSIFLPAGGARQHDNIENYCTYGTGTLSPTAEEDVYAFVAEERYGCDINTRFRFWGQSIRPVMK</sequence>
<reference evidence="3 4" key="1">
    <citation type="journal article" date="2019" name="Nat. Med.">
        <title>A library of human gut bacterial isolates paired with longitudinal multiomics data enables mechanistic microbiome research.</title>
        <authorList>
            <person name="Poyet M."/>
            <person name="Groussin M."/>
            <person name="Gibbons S.M."/>
            <person name="Avila-Pacheco J."/>
            <person name="Jiang X."/>
            <person name="Kearney S.M."/>
            <person name="Perrotta A.R."/>
            <person name="Berdy B."/>
            <person name="Zhao S."/>
            <person name="Lieberman T.D."/>
            <person name="Swanson P.K."/>
            <person name="Smith M."/>
            <person name="Roesemann S."/>
            <person name="Alexander J.E."/>
            <person name="Rich S.A."/>
            <person name="Livny J."/>
            <person name="Vlamakis H."/>
            <person name="Clish C."/>
            <person name="Bullock K."/>
            <person name="Deik A."/>
            <person name="Scott J."/>
            <person name="Pierce K.A."/>
            <person name="Xavier R.J."/>
            <person name="Alm E.J."/>
        </authorList>
    </citation>
    <scope>NUCLEOTIDE SEQUENCE [LARGE SCALE GENOMIC DNA]</scope>
    <source>
        <strain evidence="1 4">BIOML-A1</strain>
        <strain evidence="2 3">BIOML-A4</strain>
    </source>
</reference>
<evidence type="ECO:0000313" key="4">
    <source>
        <dbReference type="Proteomes" id="UP000481616"/>
    </source>
</evidence>
<evidence type="ECO:0008006" key="5">
    <source>
        <dbReference type="Google" id="ProtNLM"/>
    </source>
</evidence>
<evidence type="ECO:0000313" key="1">
    <source>
        <dbReference type="EMBL" id="KAA5396752.1"/>
    </source>
</evidence>
<organism evidence="2 3">
    <name type="scientific">Phocaeicola dorei</name>
    <dbReference type="NCBI Taxonomy" id="357276"/>
    <lineage>
        <taxon>Bacteria</taxon>
        <taxon>Pseudomonadati</taxon>
        <taxon>Bacteroidota</taxon>
        <taxon>Bacteroidia</taxon>
        <taxon>Bacteroidales</taxon>
        <taxon>Bacteroidaceae</taxon>
        <taxon>Phocaeicola</taxon>
    </lineage>
</organism>
<dbReference type="EMBL" id="VVZA01000011">
    <property type="protein sequence ID" value="KAA5404113.1"/>
    <property type="molecule type" value="Genomic_DNA"/>
</dbReference>
<name>A0A4Q5HPG7_9BACT</name>
<dbReference type="RefSeq" id="WP_130054169.1">
    <property type="nucleotide sequence ID" value="NZ_JBCJEN010000032.1"/>
</dbReference>
<gene>
    <name evidence="2" type="ORF">F2Y51_13755</name>
    <name evidence="1" type="ORF">F2Y58_14690</name>
</gene>